<evidence type="ECO:0000313" key="2">
    <source>
        <dbReference type="EMBL" id="WAI01344.1"/>
    </source>
</evidence>
<dbReference type="Proteomes" id="UP001163096">
    <property type="component" value="Chromosome"/>
</dbReference>
<dbReference type="EMBL" id="CP113361">
    <property type="protein sequence ID" value="WAI01344.1"/>
    <property type="molecule type" value="Genomic_DNA"/>
</dbReference>
<proteinExistence type="predicted"/>
<organism evidence="2 3">
    <name type="scientific">Methanogenium organophilum</name>
    <dbReference type="NCBI Taxonomy" id="2199"/>
    <lineage>
        <taxon>Archaea</taxon>
        <taxon>Methanobacteriati</taxon>
        <taxon>Methanobacteriota</taxon>
        <taxon>Stenosarchaea group</taxon>
        <taxon>Methanomicrobia</taxon>
        <taxon>Methanomicrobiales</taxon>
        <taxon>Methanomicrobiaceae</taxon>
        <taxon>Methanogenium</taxon>
    </lineage>
</organism>
<gene>
    <name evidence="2" type="ORF">OU421_00255</name>
</gene>
<feature type="region of interest" description="Disordered" evidence="1">
    <location>
        <begin position="1"/>
        <end position="26"/>
    </location>
</feature>
<dbReference type="AlphaFoldDB" id="A0A9X9T7Q9"/>
<reference evidence="2" key="1">
    <citation type="submission" date="2022-11" db="EMBL/GenBank/DDBJ databases">
        <title>Complete genome sequence of Methanogenium organophilum DSM 3596.</title>
        <authorList>
            <person name="Chen S.-C."/>
            <person name="Lai S.-J."/>
            <person name="You Y.-T."/>
        </authorList>
    </citation>
    <scope>NUCLEOTIDE SEQUENCE</scope>
    <source>
        <strain evidence="2">DSM 3596</strain>
    </source>
</reference>
<name>A0A9X9T7Q9_METOG</name>
<keyword evidence="3" id="KW-1185">Reference proteome</keyword>
<sequence length="86" mass="9336">MDQADEGQTLPAKSPSHLQPPTSIKKEGQTMVNVKGIYTSRKVKAKKECIESLDPIERIICECLISIGDITIESSEKESFAGGDGQ</sequence>
<dbReference type="KEGG" id="mou:OU421_00255"/>
<accession>A0A9X9T7Q9</accession>
<dbReference type="RefSeq" id="WP_268186570.1">
    <property type="nucleotide sequence ID" value="NZ_CP113361.1"/>
</dbReference>
<evidence type="ECO:0000256" key="1">
    <source>
        <dbReference type="SAM" id="MobiDB-lite"/>
    </source>
</evidence>
<protein>
    <submittedName>
        <fullName evidence="2">Uncharacterized protein</fullName>
    </submittedName>
</protein>
<dbReference type="GeneID" id="76833487"/>
<evidence type="ECO:0000313" key="3">
    <source>
        <dbReference type="Proteomes" id="UP001163096"/>
    </source>
</evidence>